<dbReference type="Proteomes" id="UP001596409">
    <property type="component" value="Unassembled WGS sequence"/>
</dbReference>
<comment type="caution">
    <text evidence="1">The sequence shown here is derived from an EMBL/GenBank/DDBJ whole genome shotgun (WGS) entry which is preliminary data.</text>
</comment>
<evidence type="ECO:0000313" key="2">
    <source>
        <dbReference type="Proteomes" id="UP001596409"/>
    </source>
</evidence>
<dbReference type="EMBL" id="JBHSYM010000022">
    <property type="protein sequence ID" value="MFC7012002.1"/>
    <property type="molecule type" value="Genomic_DNA"/>
</dbReference>
<reference evidence="2" key="1">
    <citation type="journal article" date="2019" name="Int. J. Syst. Evol. Microbiol.">
        <title>The Global Catalogue of Microorganisms (GCM) 10K type strain sequencing project: providing services to taxonomists for standard genome sequencing and annotation.</title>
        <authorList>
            <consortium name="The Broad Institute Genomics Platform"/>
            <consortium name="The Broad Institute Genome Sequencing Center for Infectious Disease"/>
            <person name="Wu L."/>
            <person name="Ma J."/>
        </authorList>
    </citation>
    <scope>NUCLEOTIDE SEQUENCE [LARGE SCALE GENOMIC DNA]</scope>
    <source>
        <strain evidence="2">JCM 4855</strain>
    </source>
</reference>
<keyword evidence="2" id="KW-1185">Reference proteome</keyword>
<name>A0ABW2DY91_9ACTN</name>
<proteinExistence type="predicted"/>
<accession>A0ABW2DY91</accession>
<protein>
    <submittedName>
        <fullName evidence="1">Uncharacterized protein</fullName>
    </submittedName>
</protein>
<organism evidence="1 2">
    <name type="scientific">Streptomyces viridiviolaceus</name>
    <dbReference type="NCBI Taxonomy" id="68282"/>
    <lineage>
        <taxon>Bacteria</taxon>
        <taxon>Bacillati</taxon>
        <taxon>Actinomycetota</taxon>
        <taxon>Actinomycetes</taxon>
        <taxon>Kitasatosporales</taxon>
        <taxon>Streptomycetaceae</taxon>
        <taxon>Streptomyces</taxon>
    </lineage>
</organism>
<gene>
    <name evidence="1" type="ORF">ACFQMH_09855</name>
</gene>
<evidence type="ECO:0000313" key="1">
    <source>
        <dbReference type="EMBL" id="MFC7012002.1"/>
    </source>
</evidence>
<sequence length="60" mass="5957">MAGDQGRLAEKGVVAGVAAVRLPPPACLAALDVILVVTATALSRAPTGTWRTRCGDAPGS</sequence>
<dbReference type="RefSeq" id="WP_189870347.1">
    <property type="nucleotide sequence ID" value="NZ_BMWA01000006.1"/>
</dbReference>